<dbReference type="SUPFAM" id="SSF51695">
    <property type="entry name" value="PLC-like phosphodiesterases"/>
    <property type="match status" value="1"/>
</dbReference>
<name>A0A380QN46_YERRU</name>
<evidence type="ECO:0000256" key="1">
    <source>
        <dbReference type="SAM" id="SignalP"/>
    </source>
</evidence>
<dbReference type="EC" id="3.1.4.46" evidence="3"/>
<dbReference type="EMBL" id="UHJG01000001">
    <property type="protein sequence ID" value="SUP99983.1"/>
    <property type="molecule type" value="Genomic_DNA"/>
</dbReference>
<feature type="signal peptide" evidence="1">
    <location>
        <begin position="1"/>
        <end position="18"/>
    </location>
</feature>
<dbReference type="Pfam" id="PF03009">
    <property type="entry name" value="GDPD"/>
    <property type="match status" value="1"/>
</dbReference>
<proteinExistence type="predicted"/>
<protein>
    <submittedName>
        <fullName evidence="3">Glycerophosphoryl diester phosphodiesterase</fullName>
        <ecNumber evidence="3">3.1.4.46</ecNumber>
    </submittedName>
</protein>
<accession>A0A380QN46</accession>
<dbReference type="PANTHER" id="PTHR46211:SF10">
    <property type="entry name" value="EXPORTED PROTEIN"/>
    <property type="match status" value="1"/>
</dbReference>
<organism evidence="3 4">
    <name type="scientific">Yersinia ruckeri</name>
    <dbReference type="NCBI Taxonomy" id="29486"/>
    <lineage>
        <taxon>Bacteria</taxon>
        <taxon>Pseudomonadati</taxon>
        <taxon>Pseudomonadota</taxon>
        <taxon>Gammaproteobacteria</taxon>
        <taxon>Enterobacterales</taxon>
        <taxon>Yersiniaceae</taxon>
        <taxon>Yersinia</taxon>
    </lineage>
</organism>
<dbReference type="OrthoDB" id="9795622at2"/>
<dbReference type="PROSITE" id="PS51704">
    <property type="entry name" value="GP_PDE"/>
    <property type="match status" value="1"/>
</dbReference>
<dbReference type="STRING" id="29486.UGYR_14200"/>
<dbReference type="GO" id="GO:0006629">
    <property type="term" value="P:lipid metabolic process"/>
    <property type="evidence" value="ECO:0007669"/>
    <property type="project" value="InterPro"/>
</dbReference>
<dbReference type="GO" id="GO:0008889">
    <property type="term" value="F:glycerophosphodiester phosphodiesterase activity"/>
    <property type="evidence" value="ECO:0007669"/>
    <property type="project" value="UniProtKB-EC"/>
</dbReference>
<evidence type="ECO:0000313" key="3">
    <source>
        <dbReference type="EMBL" id="SUP99983.1"/>
    </source>
</evidence>
<dbReference type="Gene3D" id="3.20.20.190">
    <property type="entry name" value="Phosphatidylinositol (PI) phosphodiesterase"/>
    <property type="match status" value="1"/>
</dbReference>
<sequence>MRNYIMAVTLLCCSISVAANTSIIHHPQIIAHRAGTADAPENTLPAIKKSLDNGADVIWITLQLSKDNIPVLYRPSDLKELTNKSGKVRDFTATELAKADAAKRYNHIHNTAFSAYVPTLKEVLVKYPENTFYLDIKAPDAEKISPEFIRALKNTLQENNGFQRTRVYSTEKIYLDEIDKVNKEESDNNRIQRFESRDDTRDILVNITMGHQCKLPTVNHGRWYGLEMKRDVEVVVVEKFTLGEGHSQTKTKLTWDKNAMDCFRSQGKAHIVFFGINGEEDYKQAKALGVDAVMVDSPKKFKKILNKKV</sequence>
<dbReference type="PANTHER" id="PTHR46211">
    <property type="entry name" value="GLYCEROPHOSPHORYL DIESTER PHOSPHODIESTERASE"/>
    <property type="match status" value="1"/>
</dbReference>
<feature type="chain" id="PRO_5016954389" evidence="1">
    <location>
        <begin position="19"/>
        <end position="309"/>
    </location>
</feature>
<feature type="domain" description="GP-PDE" evidence="2">
    <location>
        <begin position="27"/>
        <end position="305"/>
    </location>
</feature>
<reference evidence="3 4" key="1">
    <citation type="submission" date="2018-06" db="EMBL/GenBank/DDBJ databases">
        <authorList>
            <consortium name="Pathogen Informatics"/>
            <person name="Doyle S."/>
        </authorList>
    </citation>
    <scope>NUCLEOTIDE SEQUENCE [LARGE SCALE GENOMIC DNA]</scope>
    <source>
        <strain evidence="3 4">NCTC10476</strain>
    </source>
</reference>
<dbReference type="Proteomes" id="UP000255169">
    <property type="component" value="Unassembled WGS sequence"/>
</dbReference>
<evidence type="ECO:0000313" key="4">
    <source>
        <dbReference type="Proteomes" id="UP000255169"/>
    </source>
</evidence>
<keyword evidence="3" id="KW-0378">Hydrolase</keyword>
<dbReference type="AlphaFoldDB" id="A0A380QN46"/>
<gene>
    <name evidence="3" type="primary">ugpQ_2</name>
    <name evidence="3" type="ORF">NCTC10476_01241</name>
</gene>
<dbReference type="GeneID" id="66878618"/>
<evidence type="ECO:0000259" key="2">
    <source>
        <dbReference type="PROSITE" id="PS51704"/>
    </source>
</evidence>
<dbReference type="InterPro" id="IPR017946">
    <property type="entry name" value="PLC-like_Pdiesterase_TIM-brl"/>
</dbReference>
<dbReference type="RefSeq" id="WP_004720263.1">
    <property type="nucleotide sequence ID" value="NZ_CABIHT010000026.1"/>
</dbReference>
<keyword evidence="4" id="KW-1185">Reference proteome</keyword>
<dbReference type="InterPro" id="IPR030395">
    <property type="entry name" value="GP_PDE_dom"/>
</dbReference>
<keyword evidence="1" id="KW-0732">Signal</keyword>